<gene>
    <name evidence="3" type="ORF">C7S10_00920</name>
</gene>
<keyword evidence="4" id="KW-1185">Reference proteome</keyword>
<evidence type="ECO:0000256" key="1">
    <source>
        <dbReference type="SAM" id="SignalP"/>
    </source>
</evidence>
<dbReference type="SUPFAM" id="SSF51126">
    <property type="entry name" value="Pectin lyase-like"/>
    <property type="match status" value="1"/>
</dbReference>
<dbReference type="InterPro" id="IPR025141">
    <property type="entry name" value="DUF4082"/>
</dbReference>
<evidence type="ECO:0000313" key="3">
    <source>
        <dbReference type="EMBL" id="PUA82348.1"/>
    </source>
</evidence>
<dbReference type="RefSeq" id="WP_108342535.1">
    <property type="nucleotide sequence ID" value="NZ_PYXZ01000001.1"/>
</dbReference>
<dbReference type="Gene3D" id="2.160.20.10">
    <property type="entry name" value="Single-stranded right-handed beta-helix, Pectin lyase-like"/>
    <property type="match status" value="1"/>
</dbReference>
<evidence type="ECO:0000313" key="4">
    <source>
        <dbReference type="Proteomes" id="UP000244867"/>
    </source>
</evidence>
<name>A0A2R7Z143_9ACTN</name>
<protein>
    <recommendedName>
        <fullName evidence="2">DUF4082 domain-containing protein</fullName>
    </recommendedName>
</protein>
<proteinExistence type="predicted"/>
<keyword evidence="1" id="KW-0732">Signal</keyword>
<organism evidence="3 4">
    <name type="scientific">Nocardioides currus</name>
    <dbReference type="NCBI Taxonomy" id="2133958"/>
    <lineage>
        <taxon>Bacteria</taxon>
        <taxon>Bacillati</taxon>
        <taxon>Actinomycetota</taxon>
        <taxon>Actinomycetes</taxon>
        <taxon>Propionibacteriales</taxon>
        <taxon>Nocardioidaceae</taxon>
        <taxon>Nocardioides</taxon>
    </lineage>
</organism>
<dbReference type="AlphaFoldDB" id="A0A2R7Z143"/>
<comment type="caution">
    <text evidence="3">The sequence shown here is derived from an EMBL/GenBank/DDBJ whole genome shotgun (WGS) entry which is preliminary data.</text>
</comment>
<dbReference type="InterPro" id="IPR011050">
    <property type="entry name" value="Pectin_lyase_fold/virulence"/>
</dbReference>
<dbReference type="OrthoDB" id="505641at2"/>
<accession>A0A2R7Z143</accession>
<reference evidence="3 4" key="1">
    <citation type="submission" date="2018-03" db="EMBL/GenBank/DDBJ databases">
        <authorList>
            <person name="Keele B.F."/>
        </authorList>
    </citation>
    <scope>NUCLEOTIDE SEQUENCE [LARGE SCALE GENOMIC DNA]</scope>
    <source>
        <strain evidence="3 4">IB-3</strain>
    </source>
</reference>
<sequence length="449" mass="47097">MSPSHLRPLAAAVRAALGLVLAAPVLVAATADASPVSTSRAVERADERAGAVTVKEAGRDRERGLRFRPSGASQVTAVRYYRAAGDTVRHVARLWGPDGRELARVSLLPVRKIGWQKVSLGQPVSVSAKPHLLSFGSPAGVPFAVDRTPGTGSGRYRILGGAIGPISQRPAREIKAAFHVRPVLATPTSTAPPTAFPNAANTGAPDTARLAAYNGPVEITKPGTVIDGKLVPTYLMIEAPGVVIKNSYVEGNIVIGDGGGSLTISDSTVDGGTYDGSAVGQYNITMRRVEVIGARQSVSCNENCDIQDSWLHAQYMPAGSDWHGDGFTSNGGHDMLVRHNTLACDSQSDNGGCSSAMALFADFDPLSRVTVDGNFFSAGPAAYCLYGGYDPQKPYGTQSTYMVITNNVFERGANRKCASFGPVTAVAEGGEGNVFSGNVWEDGKKVRGY</sequence>
<dbReference type="Pfam" id="PF13313">
    <property type="entry name" value="DUF4082"/>
    <property type="match status" value="1"/>
</dbReference>
<feature type="domain" description="DUF4082" evidence="2">
    <location>
        <begin position="55"/>
        <end position="129"/>
    </location>
</feature>
<evidence type="ECO:0000259" key="2">
    <source>
        <dbReference type="Pfam" id="PF13313"/>
    </source>
</evidence>
<dbReference type="InterPro" id="IPR012334">
    <property type="entry name" value="Pectin_lyas_fold"/>
</dbReference>
<feature type="chain" id="PRO_5015334443" description="DUF4082 domain-containing protein" evidence="1">
    <location>
        <begin position="34"/>
        <end position="449"/>
    </location>
</feature>
<dbReference type="EMBL" id="PYXZ01000001">
    <property type="protein sequence ID" value="PUA82348.1"/>
    <property type="molecule type" value="Genomic_DNA"/>
</dbReference>
<dbReference type="Proteomes" id="UP000244867">
    <property type="component" value="Unassembled WGS sequence"/>
</dbReference>
<feature type="signal peptide" evidence="1">
    <location>
        <begin position="1"/>
        <end position="33"/>
    </location>
</feature>